<dbReference type="STRING" id="284592.Q6BQE1"/>
<dbReference type="OrthoDB" id="10252486at2759"/>
<dbReference type="GO" id="GO:0006915">
    <property type="term" value="P:apoptotic process"/>
    <property type="evidence" value="ECO:0007669"/>
    <property type="project" value="EnsemblFungi"/>
</dbReference>
<dbReference type="AlphaFoldDB" id="Q6BQE1"/>
<dbReference type="GO" id="GO:0005634">
    <property type="term" value="C:nucleus"/>
    <property type="evidence" value="ECO:0007669"/>
    <property type="project" value="TreeGrafter"/>
</dbReference>
<name>Q6BQE1_DEBHA</name>
<dbReference type="HOGENOM" id="CLU_122978_0_0_1"/>
<sequence length="127" mass="14372">MDDAELNAIRSARLSELQKNSGQAPADQGGDKKDDMKLSMLSQILETSARERLSRVRIVRPDRADAVEQYIIKLAATGNITRKLSENDIVEILDGISRDEKKQTQSKIVFDRRTTNIDSDEDDDFFD</sequence>
<dbReference type="GO" id="GO:0003677">
    <property type="term" value="F:DNA binding"/>
    <property type="evidence" value="ECO:0007669"/>
    <property type="project" value="InterPro"/>
</dbReference>
<dbReference type="EMBL" id="CR382137">
    <property type="protein sequence ID" value="CAG87806.1"/>
    <property type="molecule type" value="Genomic_DNA"/>
</dbReference>
<reference evidence="3 4" key="1">
    <citation type="journal article" date="2004" name="Nature">
        <title>Genome evolution in yeasts.</title>
        <authorList>
            <consortium name="Genolevures"/>
            <person name="Dujon B."/>
            <person name="Sherman D."/>
            <person name="Fischer G."/>
            <person name="Durrens P."/>
            <person name="Casaregola S."/>
            <person name="Lafontaine I."/>
            <person name="de Montigny J."/>
            <person name="Marck C."/>
            <person name="Neuveglise C."/>
            <person name="Talla E."/>
            <person name="Goffard N."/>
            <person name="Frangeul L."/>
            <person name="Aigle M."/>
            <person name="Anthouard V."/>
            <person name="Babour A."/>
            <person name="Barbe V."/>
            <person name="Barnay S."/>
            <person name="Blanchin S."/>
            <person name="Beckerich J.M."/>
            <person name="Beyne E."/>
            <person name="Bleykasten C."/>
            <person name="Boisrame A."/>
            <person name="Boyer J."/>
            <person name="Cattolico L."/>
            <person name="Confanioleri F."/>
            <person name="de Daruvar A."/>
            <person name="Despons L."/>
            <person name="Fabre E."/>
            <person name="Fairhead C."/>
            <person name="Ferry-Dumazet H."/>
            <person name="Groppi A."/>
            <person name="Hantraye F."/>
            <person name="Hennequin C."/>
            <person name="Jauniaux N."/>
            <person name="Joyet P."/>
            <person name="Kachouri R."/>
            <person name="Kerrest A."/>
            <person name="Koszul R."/>
            <person name="Lemaire M."/>
            <person name="Lesur I."/>
            <person name="Ma L."/>
            <person name="Muller H."/>
            <person name="Nicaud J.M."/>
            <person name="Nikolski M."/>
            <person name="Oztas S."/>
            <person name="Ozier-Kalogeropoulos O."/>
            <person name="Pellenz S."/>
            <person name="Potier S."/>
            <person name="Richard G.F."/>
            <person name="Straub M.L."/>
            <person name="Suleau A."/>
            <person name="Swennene D."/>
            <person name="Tekaia F."/>
            <person name="Wesolowski-Louvel M."/>
            <person name="Westhof E."/>
            <person name="Wirth B."/>
            <person name="Zeniou-Meyer M."/>
            <person name="Zivanovic I."/>
            <person name="Bolotin-Fukuhara M."/>
            <person name="Thierry A."/>
            <person name="Bouchier C."/>
            <person name="Caudron B."/>
            <person name="Scarpelli C."/>
            <person name="Gaillardin C."/>
            <person name="Weissenbach J."/>
            <person name="Wincker P."/>
            <person name="Souciet J.L."/>
        </authorList>
    </citation>
    <scope>NUCLEOTIDE SEQUENCE [LARGE SCALE GENOMIC DNA]</scope>
    <source>
        <strain evidence="4">ATCC 36239 / CBS 767 / BCRC 21394 / JCM 1990 / NBRC 0083 / IGC 2968</strain>
    </source>
</reference>
<dbReference type="PIRSF" id="PIRSF015730">
    <property type="entry name" value="TFAR19"/>
    <property type="match status" value="1"/>
</dbReference>
<evidence type="ECO:0000256" key="1">
    <source>
        <dbReference type="ARBA" id="ARBA00010490"/>
    </source>
</evidence>
<dbReference type="Gene3D" id="1.10.8.140">
    <property type="entry name" value="PDCD5-like"/>
    <property type="match status" value="1"/>
</dbReference>
<feature type="region of interest" description="Disordered" evidence="2">
    <location>
        <begin position="15"/>
        <end position="35"/>
    </location>
</feature>
<dbReference type="SUPFAM" id="SSF46950">
    <property type="entry name" value="Double-stranded DNA-binding domain"/>
    <property type="match status" value="1"/>
</dbReference>
<comment type="similarity">
    <text evidence="1">Belongs to the PDCD5 family.</text>
</comment>
<dbReference type="KEGG" id="dha:DEHA2E05896g"/>
<dbReference type="InterPro" id="IPR036883">
    <property type="entry name" value="PDCD5-like_sf"/>
</dbReference>
<dbReference type="InParanoid" id="Q6BQE1"/>
<protein>
    <submittedName>
        <fullName evidence="3">DEHA2E05896p</fullName>
    </submittedName>
</protein>
<accession>Q6BQE1</accession>
<dbReference type="VEuPathDB" id="FungiDB:DEHA2E05896g"/>
<dbReference type="GeneID" id="2901974"/>
<dbReference type="GO" id="GO:0005829">
    <property type="term" value="C:cytosol"/>
    <property type="evidence" value="ECO:0007669"/>
    <property type="project" value="TreeGrafter"/>
</dbReference>
<evidence type="ECO:0000256" key="2">
    <source>
        <dbReference type="SAM" id="MobiDB-lite"/>
    </source>
</evidence>
<dbReference type="PANTHER" id="PTHR10840:SF0">
    <property type="entry name" value="PROGRAMMED CELL DEATH PROTEIN 5"/>
    <property type="match status" value="1"/>
</dbReference>
<evidence type="ECO:0000313" key="3">
    <source>
        <dbReference type="EMBL" id="CAG87806.1"/>
    </source>
</evidence>
<evidence type="ECO:0000313" key="4">
    <source>
        <dbReference type="Proteomes" id="UP000000599"/>
    </source>
</evidence>
<dbReference type="FunCoup" id="Q6BQE1">
    <property type="interactions" value="427"/>
</dbReference>
<gene>
    <name evidence="3" type="ordered locus">DEHA2E05896g</name>
</gene>
<dbReference type="InterPro" id="IPR002836">
    <property type="entry name" value="PDCD5-like"/>
</dbReference>
<organism evidence="3 4">
    <name type="scientific">Debaryomyces hansenii (strain ATCC 36239 / CBS 767 / BCRC 21394 / JCM 1990 / NBRC 0083 / IGC 2968)</name>
    <name type="common">Yeast</name>
    <name type="synonym">Torulaspora hansenii</name>
    <dbReference type="NCBI Taxonomy" id="284592"/>
    <lineage>
        <taxon>Eukaryota</taxon>
        <taxon>Fungi</taxon>
        <taxon>Dikarya</taxon>
        <taxon>Ascomycota</taxon>
        <taxon>Saccharomycotina</taxon>
        <taxon>Pichiomycetes</taxon>
        <taxon>Debaryomycetaceae</taxon>
        <taxon>Debaryomyces</taxon>
    </lineage>
</organism>
<proteinExistence type="inferred from homology"/>
<dbReference type="RefSeq" id="XP_459579.1">
    <property type="nucleotide sequence ID" value="XM_459579.1"/>
</dbReference>
<dbReference type="eggNOG" id="KOG3431">
    <property type="taxonomic scope" value="Eukaryota"/>
</dbReference>
<dbReference type="PANTHER" id="PTHR10840">
    <property type="entry name" value="PROGRAMMED CELL DEATH PROTEIN 5"/>
    <property type="match status" value="1"/>
</dbReference>
<dbReference type="OMA" id="MQYEMQK"/>
<keyword evidence="4" id="KW-1185">Reference proteome</keyword>
<dbReference type="Pfam" id="PF01984">
    <property type="entry name" value="dsDNA_bind"/>
    <property type="match status" value="1"/>
</dbReference>
<dbReference type="Proteomes" id="UP000000599">
    <property type="component" value="Chromosome E"/>
</dbReference>